<dbReference type="Proteomes" id="UP000287651">
    <property type="component" value="Unassembled WGS sequence"/>
</dbReference>
<sequence length="110" mass="12566">MEECHNLKNQIEDLIRQGHLYQYVRDQQVLPDKIHHRDREPSLGPRGPIEKQIDVIIDGPTSRGDSSSARKAYARSVVEKRLGSVRDLEITFGLENEVYSDHDDTLVISA</sequence>
<evidence type="ECO:0000313" key="2">
    <source>
        <dbReference type="Proteomes" id="UP000287651"/>
    </source>
</evidence>
<evidence type="ECO:0000313" key="1">
    <source>
        <dbReference type="EMBL" id="RRT32656.1"/>
    </source>
</evidence>
<gene>
    <name evidence="1" type="ORF">B296_00015160</name>
</gene>
<organism evidence="1 2">
    <name type="scientific">Ensete ventricosum</name>
    <name type="common">Abyssinian banana</name>
    <name type="synonym">Musa ensete</name>
    <dbReference type="NCBI Taxonomy" id="4639"/>
    <lineage>
        <taxon>Eukaryota</taxon>
        <taxon>Viridiplantae</taxon>
        <taxon>Streptophyta</taxon>
        <taxon>Embryophyta</taxon>
        <taxon>Tracheophyta</taxon>
        <taxon>Spermatophyta</taxon>
        <taxon>Magnoliopsida</taxon>
        <taxon>Liliopsida</taxon>
        <taxon>Zingiberales</taxon>
        <taxon>Musaceae</taxon>
        <taxon>Ensete</taxon>
    </lineage>
</organism>
<comment type="caution">
    <text evidence="1">The sequence shown here is derived from an EMBL/GenBank/DDBJ whole genome shotgun (WGS) entry which is preliminary data.</text>
</comment>
<name>A0A426WZL5_ENSVE</name>
<protein>
    <submittedName>
        <fullName evidence="1">Uncharacterized protein</fullName>
    </submittedName>
</protein>
<accession>A0A426WZL5</accession>
<proteinExistence type="predicted"/>
<reference evidence="1 2" key="1">
    <citation type="journal article" date="2014" name="Agronomy (Basel)">
        <title>A Draft Genome Sequence for Ensete ventricosum, the Drought-Tolerant Tree Against Hunger.</title>
        <authorList>
            <person name="Harrison J."/>
            <person name="Moore K.A."/>
            <person name="Paszkiewicz K."/>
            <person name="Jones T."/>
            <person name="Grant M."/>
            <person name="Ambacheew D."/>
            <person name="Muzemil S."/>
            <person name="Studholme D.J."/>
        </authorList>
    </citation>
    <scope>NUCLEOTIDE SEQUENCE [LARGE SCALE GENOMIC DNA]</scope>
</reference>
<dbReference type="AlphaFoldDB" id="A0A426WZL5"/>
<dbReference type="EMBL" id="AMZH03031081">
    <property type="protein sequence ID" value="RRT32656.1"/>
    <property type="molecule type" value="Genomic_DNA"/>
</dbReference>